<reference evidence="8" key="1">
    <citation type="journal article" date="2019" name="Int. J. Syst. Evol. Microbiol.">
        <title>The Global Catalogue of Microorganisms (GCM) 10K type strain sequencing project: providing services to taxonomists for standard genome sequencing and annotation.</title>
        <authorList>
            <consortium name="The Broad Institute Genomics Platform"/>
            <consortium name="The Broad Institute Genome Sequencing Center for Infectious Disease"/>
            <person name="Wu L."/>
            <person name="Ma J."/>
        </authorList>
    </citation>
    <scope>NUCLEOTIDE SEQUENCE [LARGE SCALE GENOMIC DNA]</scope>
    <source>
        <strain evidence="8">CCUG 37865</strain>
    </source>
</reference>
<comment type="similarity">
    <text evidence="1 5">Belongs to the metallo-dependent hydrolases superfamily. NagA family.</text>
</comment>
<comment type="caution">
    <text evidence="7">The sequence shown here is derived from an EMBL/GenBank/DDBJ whole genome shotgun (WGS) entry which is preliminary data.</text>
</comment>
<dbReference type="InterPro" id="IPR032466">
    <property type="entry name" value="Metal_Hydrolase"/>
</dbReference>
<gene>
    <name evidence="7" type="primary">nagA</name>
    <name evidence="7" type="ORF">ACFOY7_03715</name>
</gene>
<dbReference type="InterPro" id="IPR011059">
    <property type="entry name" value="Metal-dep_hydrolase_composite"/>
</dbReference>
<keyword evidence="2" id="KW-0479">Metal-binding</keyword>
<dbReference type="CDD" id="cd00854">
    <property type="entry name" value="NagA"/>
    <property type="match status" value="1"/>
</dbReference>
<proteinExistence type="inferred from homology"/>
<keyword evidence="8" id="KW-1185">Reference proteome</keyword>
<evidence type="ECO:0000259" key="6">
    <source>
        <dbReference type="Pfam" id="PF01979"/>
    </source>
</evidence>
<dbReference type="SUPFAM" id="SSF51556">
    <property type="entry name" value="Metallo-dependent hydrolases"/>
    <property type="match status" value="1"/>
</dbReference>
<evidence type="ECO:0000313" key="8">
    <source>
        <dbReference type="Proteomes" id="UP001595882"/>
    </source>
</evidence>
<evidence type="ECO:0000256" key="4">
    <source>
        <dbReference type="ARBA" id="ARBA00023277"/>
    </source>
</evidence>
<evidence type="ECO:0000256" key="2">
    <source>
        <dbReference type="ARBA" id="ARBA00022723"/>
    </source>
</evidence>
<dbReference type="PIRSF" id="PIRSF038994">
    <property type="entry name" value="NagA"/>
    <property type="match status" value="1"/>
</dbReference>
<organism evidence="7 8">
    <name type="scientific">Gracilibacillus xinjiangensis</name>
    <dbReference type="NCBI Taxonomy" id="1193282"/>
    <lineage>
        <taxon>Bacteria</taxon>
        <taxon>Bacillati</taxon>
        <taxon>Bacillota</taxon>
        <taxon>Bacilli</taxon>
        <taxon>Bacillales</taxon>
        <taxon>Bacillaceae</taxon>
        <taxon>Gracilibacillus</taxon>
    </lineage>
</organism>
<dbReference type="Gene3D" id="2.30.40.10">
    <property type="entry name" value="Urease, subunit C, domain 1"/>
    <property type="match status" value="1"/>
</dbReference>
<evidence type="ECO:0000256" key="1">
    <source>
        <dbReference type="ARBA" id="ARBA00010716"/>
    </source>
</evidence>
<dbReference type="Gene3D" id="3.20.20.140">
    <property type="entry name" value="Metal-dependent hydrolases"/>
    <property type="match status" value="1"/>
</dbReference>
<dbReference type="InterPro" id="IPR006680">
    <property type="entry name" value="Amidohydro-rel"/>
</dbReference>
<keyword evidence="4 5" id="KW-0119">Carbohydrate metabolism</keyword>
<dbReference type="RefSeq" id="WP_390249518.1">
    <property type="nucleotide sequence ID" value="NZ_JBHSDT010000003.1"/>
</dbReference>
<dbReference type="EC" id="3.5.1.25" evidence="7"/>
<evidence type="ECO:0000313" key="7">
    <source>
        <dbReference type="EMBL" id="MFC4402180.1"/>
    </source>
</evidence>
<evidence type="ECO:0000256" key="5">
    <source>
        <dbReference type="PIRNR" id="PIRNR038994"/>
    </source>
</evidence>
<dbReference type="NCBIfam" id="TIGR00221">
    <property type="entry name" value="nagA"/>
    <property type="match status" value="1"/>
</dbReference>
<feature type="domain" description="Amidohydrolase-related" evidence="6">
    <location>
        <begin position="53"/>
        <end position="382"/>
    </location>
</feature>
<protein>
    <submittedName>
        <fullName evidence="7">N-acetylglucosamine-6-phosphate deacetylase</fullName>
        <ecNumber evidence="7">3.5.1.25</ecNumber>
    </submittedName>
</protein>
<evidence type="ECO:0000256" key="3">
    <source>
        <dbReference type="ARBA" id="ARBA00022801"/>
    </source>
</evidence>
<dbReference type="SUPFAM" id="SSF51338">
    <property type="entry name" value="Composite domain of metallo-dependent hydrolases"/>
    <property type="match status" value="1"/>
</dbReference>
<name>A0ABV8WQW1_9BACI</name>
<dbReference type="PANTHER" id="PTHR11113">
    <property type="entry name" value="N-ACETYLGLUCOSAMINE-6-PHOSPHATE DEACETYLASE"/>
    <property type="match status" value="1"/>
</dbReference>
<dbReference type="Proteomes" id="UP001595882">
    <property type="component" value="Unassembled WGS sequence"/>
</dbReference>
<dbReference type="PANTHER" id="PTHR11113:SF14">
    <property type="entry name" value="N-ACETYLGLUCOSAMINE-6-PHOSPHATE DEACETYLASE"/>
    <property type="match status" value="1"/>
</dbReference>
<keyword evidence="3 5" id="KW-0378">Hydrolase</keyword>
<dbReference type="EMBL" id="JBHSDT010000003">
    <property type="protein sequence ID" value="MFC4402180.1"/>
    <property type="molecule type" value="Genomic_DNA"/>
</dbReference>
<sequence>MSTTLIYNAIIYTEDTVLEQGAILLKDGKIDAVSNLEISSKNAENMINANGKMIIPGFIDGHIHGAYGADVMDGTYEALDIMATKLPQEGTTSFLATTITQSPDQITKALQNVANYLHRKKNTAEIIGVHLEGPFIAKEKAGAQPEEYIMPPDIDLFEAWQKEAQGLIKTVTFAPELDTTGEFIEYLNRQSINMSAGHTNASFSDMKNVTELGVTQLTHLCNAMNGIHHRDIGAVGAAFMLDPLYAEIIADKVHVSAEMLKMAYQMIGSDRLLLITDAMRAKGLANGNYDLGGQRVTVDNNTAILEDGTLAGSTLKMIDAVKNMLELTNADTKDIIKMTAVNPAKRMNIFSRKGSIKAGKDADILVVNNQWEIAYTFCHGEIAYRGEIR</sequence>
<dbReference type="InterPro" id="IPR003764">
    <property type="entry name" value="GlcNAc_6-P_deAcase"/>
</dbReference>
<dbReference type="GO" id="GO:0008448">
    <property type="term" value="F:N-acetylglucosamine-6-phosphate deacetylase activity"/>
    <property type="evidence" value="ECO:0007669"/>
    <property type="project" value="UniProtKB-EC"/>
</dbReference>
<dbReference type="Pfam" id="PF01979">
    <property type="entry name" value="Amidohydro_1"/>
    <property type="match status" value="1"/>
</dbReference>
<accession>A0ABV8WQW1</accession>